<evidence type="ECO:0000313" key="1">
    <source>
        <dbReference type="EMBL" id="GBP07202.1"/>
    </source>
</evidence>
<dbReference type="InterPro" id="IPR006616">
    <property type="entry name" value="DM9_repeat"/>
</dbReference>
<dbReference type="Proteomes" id="UP000299102">
    <property type="component" value="Unassembled WGS sequence"/>
</dbReference>
<organism evidence="1 2">
    <name type="scientific">Eumeta variegata</name>
    <name type="common">Bagworm moth</name>
    <name type="synonym">Eumeta japonica</name>
    <dbReference type="NCBI Taxonomy" id="151549"/>
    <lineage>
        <taxon>Eukaryota</taxon>
        <taxon>Metazoa</taxon>
        <taxon>Ecdysozoa</taxon>
        <taxon>Arthropoda</taxon>
        <taxon>Hexapoda</taxon>
        <taxon>Insecta</taxon>
        <taxon>Pterygota</taxon>
        <taxon>Neoptera</taxon>
        <taxon>Endopterygota</taxon>
        <taxon>Lepidoptera</taxon>
        <taxon>Glossata</taxon>
        <taxon>Ditrysia</taxon>
        <taxon>Tineoidea</taxon>
        <taxon>Psychidae</taxon>
        <taxon>Oiketicinae</taxon>
        <taxon>Eumeta</taxon>
    </lineage>
</organism>
<gene>
    <name evidence="1" type="ORF">EVAR_73341_1</name>
</gene>
<protein>
    <submittedName>
        <fullName evidence="1">Uncharacterized protein</fullName>
    </submittedName>
</protein>
<sequence>MFLYLLHGGYEINKRNFEVLCGYGYAWVKVYNHMIPPNAVATVDLQWRTLIVGRGHHSGSLSPGLVSVSQRCLFLPYGGREIRVNNYEVLVKQ</sequence>
<dbReference type="STRING" id="151549.A0A4C1SYC7"/>
<dbReference type="PANTHER" id="PTHR31649:SF10">
    <property type="entry name" value="IP19903P-RELATED"/>
    <property type="match status" value="1"/>
</dbReference>
<dbReference type="Pfam" id="PF11901">
    <property type="entry name" value="DM9"/>
    <property type="match status" value="1"/>
</dbReference>
<evidence type="ECO:0000313" key="2">
    <source>
        <dbReference type="Proteomes" id="UP000299102"/>
    </source>
</evidence>
<dbReference type="OrthoDB" id="1925699at2759"/>
<reference evidence="1 2" key="1">
    <citation type="journal article" date="2019" name="Commun. Biol.">
        <title>The bagworm genome reveals a unique fibroin gene that provides high tensile strength.</title>
        <authorList>
            <person name="Kono N."/>
            <person name="Nakamura H."/>
            <person name="Ohtoshi R."/>
            <person name="Tomita M."/>
            <person name="Numata K."/>
            <person name="Arakawa K."/>
        </authorList>
    </citation>
    <scope>NUCLEOTIDE SEQUENCE [LARGE SCALE GENOMIC DNA]</scope>
</reference>
<dbReference type="EMBL" id="BGZK01011521">
    <property type="protein sequence ID" value="GBP07202.1"/>
    <property type="molecule type" value="Genomic_DNA"/>
</dbReference>
<dbReference type="PANTHER" id="PTHR31649">
    <property type="entry name" value="AGAP009604-PA"/>
    <property type="match status" value="1"/>
</dbReference>
<keyword evidence="2" id="KW-1185">Reference proteome</keyword>
<proteinExistence type="predicted"/>
<accession>A0A4C1SYC7</accession>
<name>A0A4C1SYC7_EUMVA</name>
<comment type="caution">
    <text evidence="1">The sequence shown here is derived from an EMBL/GenBank/DDBJ whole genome shotgun (WGS) entry which is preliminary data.</text>
</comment>
<dbReference type="AlphaFoldDB" id="A0A4C1SYC7"/>
<dbReference type="SMART" id="SM00696">
    <property type="entry name" value="DM9"/>
    <property type="match status" value="1"/>
</dbReference>